<sequence length="790" mass="88748">MHVICFSRSRIWLVILLMMTGVFGESLGQTEHEFPFQARLLDEKFDLPNTMMKGVGDFLDQALQESKATRNDFWQRDFTSPAAFNQSIASQRQELQQILGLIDERSIPFMSYQESGVLEPYTFENEKYTISAVKWRVFDGVFGDFYAEGLLISPKGETKARVVYVPDAATSPEVVAGMTGEGEPGFGRAAHMARNDVEVLVPVLLNRKDTYSGSTIQGKFTNQTHREYIYRQGFILGRHVIGYELQKVLAAVDWFQAKNEQMGKPLKIGVAGHGEGGMLSLFAAALDPRISASLVSGYFDQREDIWNEPIYRNVFGLLKKFGDAELAVMSWPQKLNIEDSLYPEASGPPAPSAGRTGAAPGVLSIPELSSVKAEWQRAEAMLPKGKSNLRFFEGRNALGNGEQSDKSLSVFLKDLGIEAELNEKNISLLSSGLPSHWLNVEHRQERAVRAMENHMQQLIPASETIRDNTFWQTLDSKSGDLKAIKSAHRARLWEELGKLPDPNVPNNTEARFYAETEGWTAYEVKLDVWEGVFAWGILLVPKGVDLTMPLPAVVTQHGLEGLPKDVLTKDKTERAYKPYKGFASDLADRGYVVFAPHNLYWGKDNFRVLQRKANPLGLSLYSIITGQHQRIVDWLGQQDFVDLERIAFYGLSYGGKTAMRVPALVEGYALSICSGDFNEWVRKVASTDYEAFNSYPFTGEYEIPEWNLANTFNYAEMAALIAPRPFMVERGHKDAVGTDKWVAYEYAKVRRHYANIQQEGATTIAYFNDGHTINGIESFAFLDKFLKNAK</sequence>
<dbReference type="RefSeq" id="WP_157470228.1">
    <property type="nucleotide sequence ID" value="NZ_CP012040.1"/>
</dbReference>
<dbReference type="GO" id="GO:0052689">
    <property type="term" value="F:carboxylic ester hydrolase activity"/>
    <property type="evidence" value="ECO:0007669"/>
    <property type="project" value="UniProtKB-ARBA"/>
</dbReference>
<evidence type="ECO:0000313" key="2">
    <source>
        <dbReference type="EMBL" id="AKP49595.1"/>
    </source>
</evidence>
<dbReference type="InterPro" id="IPR050261">
    <property type="entry name" value="FrsA_esterase"/>
</dbReference>
<dbReference type="InterPro" id="IPR029058">
    <property type="entry name" value="AB_hydrolase_fold"/>
</dbReference>
<dbReference type="KEGG" id="camu:CA2015_0111"/>
<keyword evidence="1" id="KW-0378">Hydrolase</keyword>
<protein>
    <submittedName>
        <fullName evidence="2">Putative secreted protein</fullName>
    </submittedName>
</protein>
<dbReference type="Proteomes" id="UP000036520">
    <property type="component" value="Chromosome"/>
</dbReference>
<accession>A0A0H4P8Z1</accession>
<organism evidence="2 3">
    <name type="scientific">Cyclobacterium amurskyense</name>
    <dbReference type="NCBI Taxonomy" id="320787"/>
    <lineage>
        <taxon>Bacteria</taxon>
        <taxon>Pseudomonadati</taxon>
        <taxon>Bacteroidota</taxon>
        <taxon>Cytophagia</taxon>
        <taxon>Cytophagales</taxon>
        <taxon>Cyclobacteriaceae</taxon>
        <taxon>Cyclobacterium</taxon>
    </lineage>
</organism>
<dbReference type="SUPFAM" id="SSF53474">
    <property type="entry name" value="alpha/beta-Hydrolases"/>
    <property type="match status" value="2"/>
</dbReference>
<evidence type="ECO:0000256" key="1">
    <source>
        <dbReference type="ARBA" id="ARBA00022801"/>
    </source>
</evidence>
<dbReference type="ESTHER" id="9bact-a0a0h4p8z1">
    <property type="family name" value="Abhydrolase_7"/>
</dbReference>
<gene>
    <name evidence="2" type="ORF">CA2015_0111</name>
</gene>
<dbReference type="Gene3D" id="3.40.50.1820">
    <property type="entry name" value="alpha/beta hydrolase"/>
    <property type="match status" value="2"/>
</dbReference>
<proteinExistence type="predicted"/>
<dbReference type="EMBL" id="CP012040">
    <property type="protein sequence ID" value="AKP49595.1"/>
    <property type="molecule type" value="Genomic_DNA"/>
</dbReference>
<dbReference type="STRING" id="320787.CA2015_0111"/>
<dbReference type="PATRIC" id="fig|320787.5.peg.123"/>
<dbReference type="AlphaFoldDB" id="A0A0H4P8Z1"/>
<evidence type="ECO:0000313" key="3">
    <source>
        <dbReference type="Proteomes" id="UP000036520"/>
    </source>
</evidence>
<keyword evidence="3" id="KW-1185">Reference proteome</keyword>
<dbReference type="OrthoDB" id="8183145at2"/>
<name>A0A0H4P8Z1_9BACT</name>
<dbReference type="PANTHER" id="PTHR22946:SF9">
    <property type="entry name" value="POLYKETIDE TRANSFERASE AF380"/>
    <property type="match status" value="1"/>
</dbReference>
<dbReference type="PANTHER" id="PTHR22946">
    <property type="entry name" value="DIENELACTONE HYDROLASE DOMAIN-CONTAINING PROTEIN-RELATED"/>
    <property type="match status" value="1"/>
</dbReference>
<reference evidence="2 3" key="1">
    <citation type="submission" date="2015-07" db="EMBL/GenBank/DDBJ databases">
        <authorList>
            <person name="Kim K.M."/>
        </authorList>
    </citation>
    <scope>NUCLEOTIDE SEQUENCE [LARGE SCALE GENOMIC DNA]</scope>
    <source>
        <strain evidence="2 3">KCTC 12363</strain>
    </source>
</reference>